<dbReference type="SUPFAM" id="SSF143120">
    <property type="entry name" value="YefM-like"/>
    <property type="match status" value="1"/>
</dbReference>
<comment type="similarity">
    <text evidence="1 2">Belongs to the phD/YefM antitoxin family.</text>
</comment>
<evidence type="ECO:0000313" key="4">
    <source>
        <dbReference type="Proteomes" id="UP000010931"/>
    </source>
</evidence>
<dbReference type="PANTHER" id="PTHR33713">
    <property type="entry name" value="ANTITOXIN YAFN-RELATED"/>
    <property type="match status" value="1"/>
</dbReference>
<dbReference type="NCBIfam" id="TIGR01552">
    <property type="entry name" value="phd_fam"/>
    <property type="match status" value="1"/>
</dbReference>
<feature type="non-terminal residue" evidence="3">
    <location>
        <position position="1"/>
    </location>
</feature>
<comment type="function">
    <text evidence="2">Antitoxin component of a type II toxin-antitoxin (TA) system.</text>
</comment>
<dbReference type="STRING" id="85558.T45_01706"/>
<name>L7ERP3_STRT8</name>
<dbReference type="Proteomes" id="UP000010931">
    <property type="component" value="Unassembled WGS sequence"/>
</dbReference>
<evidence type="ECO:0000313" key="3">
    <source>
        <dbReference type="EMBL" id="ELP61682.1"/>
    </source>
</evidence>
<dbReference type="AlphaFoldDB" id="L7ERP3"/>
<dbReference type="InterPro" id="IPR006442">
    <property type="entry name" value="Antitoxin_Phd/YefM"/>
</dbReference>
<proteinExistence type="inferred from homology"/>
<protein>
    <recommendedName>
        <fullName evidence="2">Antitoxin</fullName>
    </recommendedName>
</protein>
<comment type="caution">
    <text evidence="3">The sequence shown here is derived from an EMBL/GenBank/DDBJ whole genome shotgun (WGS) entry which is preliminary data.</text>
</comment>
<dbReference type="InterPro" id="IPR051405">
    <property type="entry name" value="phD/YefM_antitoxin"/>
</dbReference>
<dbReference type="EMBL" id="AEJB01000661">
    <property type="protein sequence ID" value="ELP61682.1"/>
    <property type="molecule type" value="Genomic_DNA"/>
</dbReference>
<organism evidence="3 4">
    <name type="scientific">Streptomyces turgidiscabies (strain Car8)</name>
    <dbReference type="NCBI Taxonomy" id="698760"/>
    <lineage>
        <taxon>Bacteria</taxon>
        <taxon>Bacillati</taxon>
        <taxon>Actinomycetota</taxon>
        <taxon>Actinomycetes</taxon>
        <taxon>Kitasatosporales</taxon>
        <taxon>Streptomycetaceae</taxon>
        <taxon>Streptomyces</taxon>
    </lineage>
</organism>
<dbReference type="InterPro" id="IPR036165">
    <property type="entry name" value="YefM-like_sf"/>
</dbReference>
<keyword evidence="4" id="KW-1185">Reference proteome</keyword>
<dbReference type="Gene3D" id="3.40.1620.10">
    <property type="entry name" value="YefM-like domain"/>
    <property type="match status" value="1"/>
</dbReference>
<gene>
    <name evidence="3" type="ORF">STRTUCAR8_07179</name>
</gene>
<dbReference type="Gene3D" id="6.10.250.330">
    <property type="match status" value="1"/>
</dbReference>
<dbReference type="Pfam" id="PF02604">
    <property type="entry name" value="PhdYeFM_antitox"/>
    <property type="match status" value="1"/>
</dbReference>
<evidence type="ECO:0000256" key="2">
    <source>
        <dbReference type="RuleBase" id="RU362080"/>
    </source>
</evidence>
<sequence length="117" mass="12776">SFSAVPGEPSVVRYSVPVIERGRPMSITASEARKSLFPLIKKVNDDHEAIEIVSKHGNAVLVSAEDYTALREGSYLLRSPVNARRLLKAYENALSNVNVSERELIDPDAAEQALAAE</sequence>
<dbReference type="PATRIC" id="fig|698760.3.peg.9371"/>
<dbReference type="PANTHER" id="PTHR33713:SF6">
    <property type="entry name" value="ANTITOXIN YEFM"/>
    <property type="match status" value="1"/>
</dbReference>
<reference evidence="3 4" key="1">
    <citation type="journal article" date="2011" name="Plasmid">
        <title>Streptomyces turgidiscabies Car8 contains a modular pathogenicity island that shares virulence genes with other actinobacterial plant pathogens.</title>
        <authorList>
            <person name="Huguet-Tapia J.C."/>
            <person name="Badger J.H."/>
            <person name="Loria R."/>
            <person name="Pettis G.S."/>
        </authorList>
    </citation>
    <scope>NUCLEOTIDE SEQUENCE [LARGE SCALE GENOMIC DNA]</scope>
    <source>
        <strain evidence="3 4">Car8</strain>
    </source>
</reference>
<evidence type="ECO:0000256" key="1">
    <source>
        <dbReference type="ARBA" id="ARBA00009981"/>
    </source>
</evidence>
<accession>L7ERP3</accession>